<keyword evidence="4" id="KW-1185">Reference proteome</keyword>
<name>A0A074Y357_AURSE</name>
<dbReference type="InParanoid" id="A0A074Y357"/>
<proteinExistence type="predicted"/>
<feature type="region of interest" description="Disordered" evidence="1">
    <location>
        <begin position="74"/>
        <end position="93"/>
    </location>
</feature>
<accession>A0A074Y357</accession>
<protein>
    <submittedName>
        <fullName evidence="3">Uncharacterized protein</fullName>
    </submittedName>
</protein>
<gene>
    <name evidence="3" type="ORF">AUEXF2481DRAFT_432079</name>
</gene>
<keyword evidence="2" id="KW-0812">Transmembrane</keyword>
<reference evidence="3 4" key="1">
    <citation type="journal article" date="2014" name="BMC Genomics">
        <title>Genome sequencing of four Aureobasidium pullulans varieties: biotechnological potential, stress tolerance, and description of new species.</title>
        <authorList>
            <person name="Gostin Ar C."/>
            <person name="Ohm R.A."/>
            <person name="Kogej T."/>
            <person name="Sonjak S."/>
            <person name="Turk M."/>
            <person name="Zajc J."/>
            <person name="Zalar P."/>
            <person name="Grube M."/>
            <person name="Sun H."/>
            <person name="Han J."/>
            <person name="Sharma A."/>
            <person name="Chiniquy J."/>
            <person name="Ngan C.Y."/>
            <person name="Lipzen A."/>
            <person name="Barry K."/>
            <person name="Grigoriev I.V."/>
            <person name="Gunde-Cimerman N."/>
        </authorList>
    </citation>
    <scope>NUCLEOTIDE SEQUENCE [LARGE SCALE GENOMIC DNA]</scope>
    <source>
        <strain evidence="3 4">EXF-2481</strain>
    </source>
</reference>
<dbReference type="OrthoDB" id="3903136at2759"/>
<sequence length="93" mass="10476">MALSNGAIIVIVMVCCGAFTCCLGAVGWIYRRQDSDGRGINYGWRPTNTQSDYMRDIRQKNQEGMFHAARYCERTSNSQPPRSDLTSDITNFS</sequence>
<dbReference type="GeneID" id="25367347"/>
<feature type="transmembrane region" description="Helical" evidence="2">
    <location>
        <begin position="6"/>
        <end position="30"/>
    </location>
</feature>
<dbReference type="RefSeq" id="XP_013340719.1">
    <property type="nucleotide sequence ID" value="XM_013485265.1"/>
</dbReference>
<dbReference type="AlphaFoldDB" id="A0A074Y357"/>
<evidence type="ECO:0000256" key="2">
    <source>
        <dbReference type="SAM" id="Phobius"/>
    </source>
</evidence>
<dbReference type="Proteomes" id="UP000030641">
    <property type="component" value="Unassembled WGS sequence"/>
</dbReference>
<dbReference type="EMBL" id="KL584772">
    <property type="protein sequence ID" value="KEQ92120.1"/>
    <property type="molecule type" value="Genomic_DNA"/>
</dbReference>
<dbReference type="HOGENOM" id="CLU_2276926_0_0_1"/>
<organism evidence="3 4">
    <name type="scientific">Aureobasidium subglaciale (strain EXF-2481)</name>
    <name type="common">Aureobasidium pullulans var. subglaciale</name>
    <dbReference type="NCBI Taxonomy" id="1043005"/>
    <lineage>
        <taxon>Eukaryota</taxon>
        <taxon>Fungi</taxon>
        <taxon>Dikarya</taxon>
        <taxon>Ascomycota</taxon>
        <taxon>Pezizomycotina</taxon>
        <taxon>Dothideomycetes</taxon>
        <taxon>Dothideomycetidae</taxon>
        <taxon>Dothideales</taxon>
        <taxon>Saccotheciaceae</taxon>
        <taxon>Aureobasidium</taxon>
    </lineage>
</organism>
<evidence type="ECO:0000313" key="3">
    <source>
        <dbReference type="EMBL" id="KEQ92120.1"/>
    </source>
</evidence>
<evidence type="ECO:0000256" key="1">
    <source>
        <dbReference type="SAM" id="MobiDB-lite"/>
    </source>
</evidence>
<keyword evidence="2" id="KW-1133">Transmembrane helix</keyword>
<evidence type="ECO:0000313" key="4">
    <source>
        <dbReference type="Proteomes" id="UP000030641"/>
    </source>
</evidence>
<keyword evidence="2" id="KW-0472">Membrane</keyword>